<sequence length="42" mass="5067">MQILLKQQEISYFQKVTFYRVTMGLTLYVTKLWPVWTITANL</sequence>
<dbReference type="AlphaFoldDB" id="A0A1H8U035"/>
<reference evidence="2" key="1">
    <citation type="submission" date="2016-10" db="EMBL/GenBank/DDBJ databases">
        <authorList>
            <person name="Varghese N."/>
            <person name="Submissions S."/>
        </authorList>
    </citation>
    <scope>NUCLEOTIDE SEQUENCE [LARGE SCALE GENOMIC DNA]</scope>
    <source>
        <strain evidence="2">CGMCC 1.10121</strain>
    </source>
</reference>
<name>A0A1H8U035_9EURY</name>
<dbReference type="Proteomes" id="UP000199126">
    <property type="component" value="Unassembled WGS sequence"/>
</dbReference>
<accession>A0A1H8U035</accession>
<keyword evidence="2" id="KW-1185">Reference proteome</keyword>
<gene>
    <name evidence="1" type="ORF">SAMN04487948_10915</name>
</gene>
<organism evidence="1 2">
    <name type="scientific">Halogranum amylolyticum</name>
    <dbReference type="NCBI Taxonomy" id="660520"/>
    <lineage>
        <taxon>Archaea</taxon>
        <taxon>Methanobacteriati</taxon>
        <taxon>Methanobacteriota</taxon>
        <taxon>Stenosarchaea group</taxon>
        <taxon>Halobacteria</taxon>
        <taxon>Halobacteriales</taxon>
        <taxon>Haloferacaceae</taxon>
    </lineage>
</organism>
<evidence type="ECO:0000313" key="2">
    <source>
        <dbReference type="Proteomes" id="UP000199126"/>
    </source>
</evidence>
<protein>
    <submittedName>
        <fullName evidence="1">Uncharacterized protein</fullName>
    </submittedName>
</protein>
<dbReference type="EMBL" id="FODV01000009">
    <property type="protein sequence ID" value="SEO96214.1"/>
    <property type="molecule type" value="Genomic_DNA"/>
</dbReference>
<proteinExistence type="predicted"/>
<evidence type="ECO:0000313" key="1">
    <source>
        <dbReference type="EMBL" id="SEO96214.1"/>
    </source>
</evidence>